<dbReference type="GO" id="GO:0002949">
    <property type="term" value="P:tRNA threonylcarbamoyladenosine modification"/>
    <property type="evidence" value="ECO:0007669"/>
    <property type="project" value="InterPro"/>
</dbReference>
<evidence type="ECO:0000256" key="10">
    <source>
        <dbReference type="ARBA" id="ARBA00032441"/>
    </source>
</evidence>
<dbReference type="GO" id="GO:0005524">
    <property type="term" value="F:ATP binding"/>
    <property type="evidence" value="ECO:0007669"/>
    <property type="project" value="UniProtKB-KW"/>
</dbReference>
<evidence type="ECO:0000256" key="7">
    <source>
        <dbReference type="ARBA" id="ARBA00022741"/>
    </source>
</evidence>
<evidence type="ECO:0000256" key="8">
    <source>
        <dbReference type="ARBA" id="ARBA00022840"/>
    </source>
</evidence>
<evidence type="ECO:0000256" key="5">
    <source>
        <dbReference type="ARBA" id="ARBA00022694"/>
    </source>
</evidence>
<evidence type="ECO:0000256" key="2">
    <source>
        <dbReference type="ARBA" id="ARBA00007599"/>
    </source>
</evidence>
<dbReference type="InterPro" id="IPR027417">
    <property type="entry name" value="P-loop_NTPase"/>
</dbReference>
<dbReference type="AlphaFoldDB" id="A0A1J5Q1J0"/>
<evidence type="ECO:0000256" key="9">
    <source>
        <dbReference type="ARBA" id="ARBA00022842"/>
    </source>
</evidence>
<comment type="caution">
    <text evidence="11">The sequence shown here is derived from an EMBL/GenBank/DDBJ whole genome shotgun (WGS) entry which is preliminary data.</text>
</comment>
<dbReference type="SUPFAM" id="SSF52540">
    <property type="entry name" value="P-loop containing nucleoside triphosphate hydrolases"/>
    <property type="match status" value="1"/>
</dbReference>
<dbReference type="GO" id="GO:0005737">
    <property type="term" value="C:cytoplasm"/>
    <property type="evidence" value="ECO:0007669"/>
    <property type="project" value="UniProtKB-SubCell"/>
</dbReference>
<dbReference type="PANTHER" id="PTHR33540:SF2">
    <property type="entry name" value="TRNA THREONYLCARBAMOYLADENOSINE BIOSYNTHESIS PROTEIN TSAE"/>
    <property type="match status" value="1"/>
</dbReference>
<reference evidence="11" key="1">
    <citation type="submission" date="2016-10" db="EMBL/GenBank/DDBJ databases">
        <title>Sequence of Gallionella enrichment culture.</title>
        <authorList>
            <person name="Poehlein A."/>
            <person name="Muehling M."/>
            <person name="Daniel R."/>
        </authorList>
    </citation>
    <scope>NUCLEOTIDE SEQUENCE</scope>
</reference>
<protein>
    <recommendedName>
        <fullName evidence="3">tRNA threonylcarbamoyladenosine biosynthesis protein TsaE</fullName>
    </recommendedName>
    <alternativeName>
        <fullName evidence="10">t(6)A37 threonylcarbamoyladenosine biosynthesis protein TsaE</fullName>
    </alternativeName>
</protein>
<dbReference type="GO" id="GO:0046872">
    <property type="term" value="F:metal ion binding"/>
    <property type="evidence" value="ECO:0007669"/>
    <property type="project" value="UniProtKB-KW"/>
</dbReference>
<proteinExistence type="inferred from homology"/>
<keyword evidence="8" id="KW-0067">ATP-binding</keyword>
<dbReference type="EMBL" id="MLJW01001578">
    <property type="protein sequence ID" value="OIQ77593.1"/>
    <property type="molecule type" value="Genomic_DNA"/>
</dbReference>
<dbReference type="InterPro" id="IPR003442">
    <property type="entry name" value="T6A_TsaE"/>
</dbReference>
<dbReference type="NCBIfam" id="TIGR00150">
    <property type="entry name" value="T6A_YjeE"/>
    <property type="match status" value="1"/>
</dbReference>
<dbReference type="Gene3D" id="3.40.50.300">
    <property type="entry name" value="P-loop containing nucleotide triphosphate hydrolases"/>
    <property type="match status" value="1"/>
</dbReference>
<name>A0A1J5Q1J0_9ZZZZ</name>
<keyword evidence="9" id="KW-0460">Magnesium</keyword>
<evidence type="ECO:0000256" key="1">
    <source>
        <dbReference type="ARBA" id="ARBA00004496"/>
    </source>
</evidence>
<accession>A0A1J5Q1J0</accession>
<comment type="subcellular location">
    <subcellularLocation>
        <location evidence="1">Cytoplasm</location>
    </subcellularLocation>
</comment>
<organism evidence="11">
    <name type="scientific">mine drainage metagenome</name>
    <dbReference type="NCBI Taxonomy" id="410659"/>
    <lineage>
        <taxon>unclassified sequences</taxon>
        <taxon>metagenomes</taxon>
        <taxon>ecological metagenomes</taxon>
    </lineage>
</organism>
<sequence>MASIVASYLPTMPTLTRYCPDEASTTALGHALAAALRARGLPGALLTLRGDLGAGKTTLARAILRGLGVRGRIKSPTYALVEGYTLPNSTLEFNENLEKQVYHVDLYRFSSEDDWHDAGLRELLDGRSPCLVEWPERAPGLLPRADLDIVVEPVGEGRRIELHGGSPEGSALIEFLASNDA</sequence>
<evidence type="ECO:0000256" key="6">
    <source>
        <dbReference type="ARBA" id="ARBA00022723"/>
    </source>
</evidence>
<evidence type="ECO:0000256" key="3">
    <source>
        <dbReference type="ARBA" id="ARBA00019010"/>
    </source>
</evidence>
<gene>
    <name evidence="11" type="primary">tsaE_9</name>
    <name evidence="11" type="ORF">GALL_407140</name>
</gene>
<keyword evidence="4" id="KW-0963">Cytoplasm</keyword>
<evidence type="ECO:0000313" key="11">
    <source>
        <dbReference type="EMBL" id="OIQ77593.1"/>
    </source>
</evidence>
<keyword evidence="6" id="KW-0479">Metal-binding</keyword>
<dbReference type="PANTHER" id="PTHR33540">
    <property type="entry name" value="TRNA THREONYLCARBAMOYLADENOSINE BIOSYNTHESIS PROTEIN TSAE"/>
    <property type="match status" value="1"/>
</dbReference>
<dbReference type="Pfam" id="PF02367">
    <property type="entry name" value="TsaE"/>
    <property type="match status" value="1"/>
</dbReference>
<keyword evidence="7" id="KW-0547">Nucleotide-binding</keyword>
<comment type="similarity">
    <text evidence="2">Belongs to the TsaE family.</text>
</comment>
<evidence type="ECO:0000256" key="4">
    <source>
        <dbReference type="ARBA" id="ARBA00022490"/>
    </source>
</evidence>
<keyword evidence="5" id="KW-0819">tRNA processing</keyword>